<feature type="domain" description="C2H2-type" evidence="1">
    <location>
        <begin position="207"/>
        <end position="231"/>
    </location>
</feature>
<dbReference type="Proteomes" id="UP001161247">
    <property type="component" value="Chromosome 7"/>
</dbReference>
<proteinExistence type="predicted"/>
<dbReference type="SUPFAM" id="SSF57667">
    <property type="entry name" value="beta-beta-alpha zinc fingers"/>
    <property type="match status" value="3"/>
</dbReference>
<dbReference type="PANTHER" id="PTHR45762:SF3">
    <property type="entry name" value="ZINC-FINGER PROTEIN AT 72D, ISOFORM B"/>
    <property type="match status" value="1"/>
</dbReference>
<feature type="domain" description="U1-type" evidence="2">
    <location>
        <begin position="253"/>
        <end position="287"/>
    </location>
</feature>
<gene>
    <name evidence="3" type="ORF">OLC1_LOCUS19284</name>
</gene>
<dbReference type="InterPro" id="IPR003604">
    <property type="entry name" value="Matrin/U1-like-C_Znf_C2H2"/>
</dbReference>
<dbReference type="Gene3D" id="3.30.160.60">
    <property type="entry name" value="Classic Zinc Finger"/>
    <property type="match status" value="3"/>
</dbReference>
<name>A0AAV1DVT9_OLDCO</name>
<evidence type="ECO:0000259" key="1">
    <source>
        <dbReference type="SMART" id="SM00355"/>
    </source>
</evidence>
<dbReference type="InterPro" id="IPR036236">
    <property type="entry name" value="Znf_C2H2_sf"/>
</dbReference>
<dbReference type="GO" id="GO:0008270">
    <property type="term" value="F:zinc ion binding"/>
    <property type="evidence" value="ECO:0007669"/>
    <property type="project" value="InterPro"/>
</dbReference>
<protein>
    <submittedName>
        <fullName evidence="3">OLC1v1012376C1</fullName>
    </submittedName>
</protein>
<reference evidence="3" key="1">
    <citation type="submission" date="2023-03" db="EMBL/GenBank/DDBJ databases">
        <authorList>
            <person name="Julca I."/>
        </authorList>
    </citation>
    <scope>NUCLEOTIDE SEQUENCE</scope>
</reference>
<organism evidence="3 4">
    <name type="scientific">Oldenlandia corymbosa var. corymbosa</name>
    <dbReference type="NCBI Taxonomy" id="529605"/>
    <lineage>
        <taxon>Eukaryota</taxon>
        <taxon>Viridiplantae</taxon>
        <taxon>Streptophyta</taxon>
        <taxon>Embryophyta</taxon>
        <taxon>Tracheophyta</taxon>
        <taxon>Spermatophyta</taxon>
        <taxon>Magnoliopsida</taxon>
        <taxon>eudicotyledons</taxon>
        <taxon>Gunneridae</taxon>
        <taxon>Pentapetalae</taxon>
        <taxon>asterids</taxon>
        <taxon>lamiids</taxon>
        <taxon>Gentianales</taxon>
        <taxon>Rubiaceae</taxon>
        <taxon>Rubioideae</taxon>
        <taxon>Spermacoceae</taxon>
        <taxon>Hedyotis-Oldenlandia complex</taxon>
        <taxon>Oldenlandia</taxon>
    </lineage>
</organism>
<feature type="domain" description="U1-type" evidence="2">
    <location>
        <begin position="204"/>
        <end position="238"/>
    </location>
</feature>
<dbReference type="PANTHER" id="PTHR45762">
    <property type="entry name" value="ZINC FINGER RNA-BINDING PROTEIN"/>
    <property type="match status" value="1"/>
</dbReference>
<feature type="domain" description="C2H2-type" evidence="1">
    <location>
        <begin position="256"/>
        <end position="280"/>
    </location>
</feature>
<feature type="domain" description="U1-type" evidence="2">
    <location>
        <begin position="296"/>
        <end position="330"/>
    </location>
</feature>
<dbReference type="SMART" id="SM00451">
    <property type="entry name" value="ZnF_U1"/>
    <property type="match status" value="3"/>
</dbReference>
<feature type="domain" description="C2H2-type" evidence="1">
    <location>
        <begin position="299"/>
        <end position="323"/>
    </location>
</feature>
<dbReference type="AlphaFoldDB" id="A0AAV1DVT9"/>
<evidence type="ECO:0000313" key="3">
    <source>
        <dbReference type="EMBL" id="CAI9112013.1"/>
    </source>
</evidence>
<accession>A0AAV1DVT9</accession>
<dbReference type="GO" id="GO:0003676">
    <property type="term" value="F:nucleic acid binding"/>
    <property type="evidence" value="ECO:0007669"/>
    <property type="project" value="InterPro"/>
</dbReference>
<dbReference type="Pfam" id="PF12874">
    <property type="entry name" value="zf-met"/>
    <property type="match status" value="3"/>
</dbReference>
<evidence type="ECO:0000313" key="4">
    <source>
        <dbReference type="Proteomes" id="UP001161247"/>
    </source>
</evidence>
<dbReference type="EMBL" id="OX459124">
    <property type="protein sequence ID" value="CAI9112013.1"/>
    <property type="molecule type" value="Genomic_DNA"/>
</dbReference>
<keyword evidence="4" id="KW-1185">Reference proteome</keyword>
<evidence type="ECO:0000259" key="2">
    <source>
        <dbReference type="SMART" id="SM00451"/>
    </source>
</evidence>
<dbReference type="SMART" id="SM00355">
    <property type="entry name" value="ZnF_C2H2"/>
    <property type="match status" value="3"/>
</dbReference>
<sequence>MAAERREVNIMSVELAIQRELAYRKRVAGFLSKEEKANLLPLKRAVLRQDLKCDKASELEKDGWKLVKIDEGERIQRPALEGPKLKMQAENGRSLAYLLSSSTIFKCKYKSSSRLTHFFVRKGAMSLPKPGCSKPPSFSNRTIPSANAMPISVPILKTSKAVSTENQKTSQPGIRVHSPRKEYISSLNCLQKPTPYPDAVRDGSLYLFCNLCKVECSGPFSYKQHLKGQKHRSNLRFQPLCIRENSANTAAARKMRNCELCEIWCSDEDHLQVHFKGRKHQENLLGDQKQNSAQEQQQLWCGLCEVPCIDQQSYELHLRGKTHAFHLWALETSSGKEKTNA</sequence>
<dbReference type="InterPro" id="IPR013087">
    <property type="entry name" value="Znf_C2H2_type"/>
</dbReference>